<evidence type="ECO:0000256" key="6">
    <source>
        <dbReference type="ARBA" id="ARBA00022989"/>
    </source>
</evidence>
<keyword evidence="4" id="KW-0997">Cell inner membrane</keyword>
<evidence type="ECO:0000256" key="3">
    <source>
        <dbReference type="ARBA" id="ARBA00022475"/>
    </source>
</evidence>
<dbReference type="PANTHER" id="PTHR35011">
    <property type="entry name" value="2,3-DIKETO-L-GULONATE TRAP TRANSPORTER SMALL PERMEASE PROTEIN YIAM"/>
    <property type="match status" value="1"/>
</dbReference>
<dbReference type="Proteomes" id="UP001225646">
    <property type="component" value="Unassembled WGS sequence"/>
</dbReference>
<evidence type="ECO:0000313" key="12">
    <source>
        <dbReference type="Proteomes" id="UP001225646"/>
    </source>
</evidence>
<comment type="subcellular location">
    <subcellularLocation>
        <location evidence="1">Cell inner membrane</location>
        <topology evidence="1">Multi-pass membrane protein</topology>
    </subcellularLocation>
</comment>
<dbReference type="RefSeq" id="WP_419151850.1">
    <property type="nucleotide sequence ID" value="NZ_JAUSTR010000004.1"/>
</dbReference>
<proteinExistence type="inferred from homology"/>
<dbReference type="EMBL" id="JAUSTR010000004">
    <property type="protein sequence ID" value="MDQ0162395.1"/>
    <property type="molecule type" value="Genomic_DNA"/>
</dbReference>
<evidence type="ECO:0000256" key="4">
    <source>
        <dbReference type="ARBA" id="ARBA00022519"/>
    </source>
</evidence>
<evidence type="ECO:0000256" key="2">
    <source>
        <dbReference type="ARBA" id="ARBA00022448"/>
    </source>
</evidence>
<gene>
    <name evidence="11" type="ORF">J2S06_001472</name>
</gene>
<name>A0ABT9VNE7_9BACI</name>
<organism evidence="11 12">
    <name type="scientific">Aeribacillus alveayuensis</name>
    <dbReference type="NCBI Taxonomy" id="279215"/>
    <lineage>
        <taxon>Bacteria</taxon>
        <taxon>Bacillati</taxon>
        <taxon>Bacillota</taxon>
        <taxon>Bacilli</taxon>
        <taxon>Bacillales</taxon>
        <taxon>Bacillaceae</taxon>
        <taxon>Aeribacillus</taxon>
    </lineage>
</organism>
<evidence type="ECO:0000256" key="1">
    <source>
        <dbReference type="ARBA" id="ARBA00004429"/>
    </source>
</evidence>
<evidence type="ECO:0000256" key="9">
    <source>
        <dbReference type="SAM" id="Phobius"/>
    </source>
</evidence>
<keyword evidence="2" id="KW-0813">Transport</keyword>
<dbReference type="InterPro" id="IPR007387">
    <property type="entry name" value="TRAP_DctQ"/>
</dbReference>
<feature type="transmembrane region" description="Helical" evidence="9">
    <location>
        <begin position="14"/>
        <end position="38"/>
    </location>
</feature>
<keyword evidence="3" id="KW-1003">Cell membrane</keyword>
<sequence length="160" mass="18275">MSAILKAIDYLNKIIGFLSVLILVVMSGVISIQVFSRFILHNSIEWSEELARYLMIWLVFLAASLALRKHKLIGVEALTERLTPNVRRIFKTVVHIVNIGFFIVLMMYGMDMLEHVKMQQSPAMKIPMVYAYAAIPVGAFLMMMNSIAVLIEFYTKEDQS</sequence>
<evidence type="ECO:0000256" key="5">
    <source>
        <dbReference type="ARBA" id="ARBA00022692"/>
    </source>
</evidence>
<protein>
    <submittedName>
        <fullName evidence="11">TRAP-type C4-dicarboxylate transport system permease small subunit</fullName>
    </submittedName>
</protein>
<accession>A0ABT9VNE7</accession>
<feature type="transmembrane region" description="Helical" evidence="9">
    <location>
        <begin position="129"/>
        <end position="154"/>
    </location>
</feature>
<keyword evidence="12" id="KW-1185">Reference proteome</keyword>
<keyword evidence="5 9" id="KW-0812">Transmembrane</keyword>
<keyword evidence="6 9" id="KW-1133">Transmembrane helix</keyword>
<comment type="caution">
    <text evidence="11">The sequence shown here is derived from an EMBL/GenBank/DDBJ whole genome shotgun (WGS) entry which is preliminary data.</text>
</comment>
<evidence type="ECO:0000256" key="8">
    <source>
        <dbReference type="ARBA" id="ARBA00038436"/>
    </source>
</evidence>
<reference evidence="11 12" key="1">
    <citation type="submission" date="2023-07" db="EMBL/GenBank/DDBJ databases">
        <title>Genomic Encyclopedia of Type Strains, Phase IV (KMG-IV): sequencing the most valuable type-strain genomes for metagenomic binning, comparative biology and taxonomic classification.</title>
        <authorList>
            <person name="Goeker M."/>
        </authorList>
    </citation>
    <scope>NUCLEOTIDE SEQUENCE [LARGE SCALE GENOMIC DNA]</scope>
    <source>
        <strain evidence="11 12">DSM 19092</strain>
    </source>
</reference>
<feature type="domain" description="Tripartite ATP-independent periplasmic transporters DctQ component" evidence="10">
    <location>
        <begin position="26"/>
        <end position="152"/>
    </location>
</feature>
<keyword evidence="7 9" id="KW-0472">Membrane</keyword>
<evidence type="ECO:0000256" key="7">
    <source>
        <dbReference type="ARBA" id="ARBA00023136"/>
    </source>
</evidence>
<feature type="transmembrane region" description="Helical" evidence="9">
    <location>
        <begin position="50"/>
        <end position="68"/>
    </location>
</feature>
<dbReference type="Pfam" id="PF04290">
    <property type="entry name" value="DctQ"/>
    <property type="match status" value="1"/>
</dbReference>
<evidence type="ECO:0000259" key="10">
    <source>
        <dbReference type="Pfam" id="PF04290"/>
    </source>
</evidence>
<feature type="transmembrane region" description="Helical" evidence="9">
    <location>
        <begin position="89"/>
        <end position="109"/>
    </location>
</feature>
<dbReference type="InterPro" id="IPR055348">
    <property type="entry name" value="DctQ"/>
</dbReference>
<evidence type="ECO:0000313" key="11">
    <source>
        <dbReference type="EMBL" id="MDQ0162395.1"/>
    </source>
</evidence>
<comment type="similarity">
    <text evidence="8">Belongs to the TRAP transporter small permease family.</text>
</comment>
<dbReference type="PANTHER" id="PTHR35011:SF11">
    <property type="entry name" value="TRAP TRANSPORTER SMALL PERMEASE PROTEIN"/>
    <property type="match status" value="1"/>
</dbReference>